<dbReference type="EC" id="3.1.6.1" evidence="7"/>
<keyword evidence="5" id="KW-0732">Signal</keyword>
<keyword evidence="4" id="KW-0106">Calcium</keyword>
<evidence type="ECO:0000256" key="4">
    <source>
        <dbReference type="ARBA" id="ARBA00022837"/>
    </source>
</evidence>
<dbReference type="Proteomes" id="UP000317318">
    <property type="component" value="Chromosome"/>
</dbReference>
<dbReference type="InterPro" id="IPR050738">
    <property type="entry name" value="Sulfatase"/>
</dbReference>
<dbReference type="InterPro" id="IPR000917">
    <property type="entry name" value="Sulfatase_N"/>
</dbReference>
<dbReference type="EMBL" id="CP036268">
    <property type="protein sequence ID" value="QDT39796.1"/>
    <property type="molecule type" value="Genomic_DNA"/>
</dbReference>
<accession>A0A517R7C6</accession>
<evidence type="ECO:0000256" key="1">
    <source>
        <dbReference type="ARBA" id="ARBA00008779"/>
    </source>
</evidence>
<dbReference type="Gene3D" id="3.40.720.10">
    <property type="entry name" value="Alkaline Phosphatase, subunit A"/>
    <property type="match status" value="1"/>
</dbReference>
<comment type="similarity">
    <text evidence="1">Belongs to the sulfatase family.</text>
</comment>
<dbReference type="SUPFAM" id="SSF53649">
    <property type="entry name" value="Alkaline phosphatase-like"/>
    <property type="match status" value="1"/>
</dbReference>
<evidence type="ECO:0000313" key="8">
    <source>
        <dbReference type="Proteomes" id="UP000317318"/>
    </source>
</evidence>
<name>A0A517R7C6_9PLAN</name>
<feature type="signal peptide" evidence="5">
    <location>
        <begin position="1"/>
        <end position="25"/>
    </location>
</feature>
<dbReference type="InterPro" id="IPR024607">
    <property type="entry name" value="Sulfatase_CS"/>
</dbReference>
<evidence type="ECO:0000259" key="6">
    <source>
        <dbReference type="Pfam" id="PF00884"/>
    </source>
</evidence>
<keyword evidence="2" id="KW-0479">Metal-binding</keyword>
<proteinExistence type="inferred from homology"/>
<dbReference type="PROSITE" id="PS00523">
    <property type="entry name" value="SULFATASE_1"/>
    <property type="match status" value="1"/>
</dbReference>
<keyword evidence="8" id="KW-1185">Reference proteome</keyword>
<dbReference type="KEGG" id="svp:Pan189_42070"/>
<dbReference type="CDD" id="cd16144">
    <property type="entry name" value="ARS_like"/>
    <property type="match status" value="1"/>
</dbReference>
<evidence type="ECO:0000256" key="5">
    <source>
        <dbReference type="SAM" id="SignalP"/>
    </source>
</evidence>
<reference evidence="7 8" key="1">
    <citation type="submission" date="2019-02" db="EMBL/GenBank/DDBJ databases">
        <title>Deep-cultivation of Planctomycetes and their phenomic and genomic characterization uncovers novel biology.</title>
        <authorList>
            <person name="Wiegand S."/>
            <person name="Jogler M."/>
            <person name="Boedeker C."/>
            <person name="Pinto D."/>
            <person name="Vollmers J."/>
            <person name="Rivas-Marin E."/>
            <person name="Kohn T."/>
            <person name="Peeters S.H."/>
            <person name="Heuer A."/>
            <person name="Rast P."/>
            <person name="Oberbeckmann S."/>
            <person name="Bunk B."/>
            <person name="Jeske O."/>
            <person name="Meyerdierks A."/>
            <person name="Storesund J.E."/>
            <person name="Kallscheuer N."/>
            <person name="Luecker S."/>
            <person name="Lage O.M."/>
            <person name="Pohl T."/>
            <person name="Merkel B.J."/>
            <person name="Hornburger P."/>
            <person name="Mueller R.-W."/>
            <person name="Bruemmer F."/>
            <person name="Labrenz M."/>
            <person name="Spormann A.M."/>
            <person name="Op den Camp H."/>
            <person name="Overmann J."/>
            <person name="Amann R."/>
            <person name="Jetten M.S.M."/>
            <person name="Mascher T."/>
            <person name="Medema M.H."/>
            <person name="Devos D.P."/>
            <person name="Kaster A.-K."/>
            <person name="Ovreas L."/>
            <person name="Rohde M."/>
            <person name="Galperin M.Y."/>
            <person name="Jogler C."/>
        </authorList>
    </citation>
    <scope>NUCLEOTIDE SEQUENCE [LARGE SCALE GENOMIC DNA]</scope>
    <source>
        <strain evidence="7 8">Pan189</strain>
    </source>
</reference>
<feature type="domain" description="Sulfatase N-terminal" evidence="6">
    <location>
        <begin position="28"/>
        <end position="335"/>
    </location>
</feature>
<keyword evidence="3 7" id="KW-0378">Hydrolase</keyword>
<dbReference type="GO" id="GO:0046872">
    <property type="term" value="F:metal ion binding"/>
    <property type="evidence" value="ECO:0007669"/>
    <property type="project" value="UniProtKB-KW"/>
</dbReference>
<dbReference type="RefSeq" id="WP_310820834.1">
    <property type="nucleotide sequence ID" value="NZ_CP036268.1"/>
</dbReference>
<dbReference type="PROSITE" id="PS00149">
    <property type="entry name" value="SULFATASE_2"/>
    <property type="match status" value="1"/>
</dbReference>
<dbReference type="Pfam" id="PF00884">
    <property type="entry name" value="Sulfatase"/>
    <property type="match status" value="1"/>
</dbReference>
<evidence type="ECO:0000256" key="2">
    <source>
        <dbReference type="ARBA" id="ARBA00022723"/>
    </source>
</evidence>
<dbReference type="PANTHER" id="PTHR42693">
    <property type="entry name" value="ARYLSULFATASE FAMILY MEMBER"/>
    <property type="match status" value="1"/>
</dbReference>
<dbReference type="PANTHER" id="PTHR42693:SF53">
    <property type="entry name" value="ENDO-4-O-SULFATASE"/>
    <property type="match status" value="1"/>
</dbReference>
<dbReference type="AlphaFoldDB" id="A0A517R7C6"/>
<sequence precursor="true">MLKISFYLATGLTLMLAAGSSAVSAERPNVVILLADDLGYADLGCYGQQLASTPNLDRLADEGAKFTDFYSGQAVCSPSRACLLTGRVPARVGVWSWISPRHRMHLKQSETTLAELLHDAGYATAHVGKWHLSPKVVDRDGYSPAEHGFDHYIATQNNANPSHKHPKNFVRNGEAVGETDSYSCQIVADEAIDWLDTKRDPEKPFFLNVWFHEPHSKVAAPPELADKYTDLTDSERWQHYYGCIENMDNAAGRLLAKIDEMGATEDTLVVFTSDNGSYNGPSCEPLRGRKTQLWEGGIRVPGIAKWPGKIEAGKVIEEPAGIVDLLPTVCDAVGIDAPDVTLDGVSLWPVLTGGSISRTKPLFWFYQPARPVCAIRDGDWCLIADPTVDLDRDNYFHEEMIGDIKESGLTNFRLFNLGQDAHQDTDVSAEQPERTESMKRQMTDLHAEIIAEGEDWREWEKK</sequence>
<dbReference type="Gene3D" id="3.30.1120.10">
    <property type="match status" value="1"/>
</dbReference>
<evidence type="ECO:0000313" key="7">
    <source>
        <dbReference type="EMBL" id="QDT39796.1"/>
    </source>
</evidence>
<gene>
    <name evidence="7" type="primary">atsA_38</name>
    <name evidence="7" type="ORF">Pan189_42070</name>
</gene>
<organism evidence="7 8">
    <name type="scientific">Stratiformator vulcanicus</name>
    <dbReference type="NCBI Taxonomy" id="2527980"/>
    <lineage>
        <taxon>Bacteria</taxon>
        <taxon>Pseudomonadati</taxon>
        <taxon>Planctomycetota</taxon>
        <taxon>Planctomycetia</taxon>
        <taxon>Planctomycetales</taxon>
        <taxon>Planctomycetaceae</taxon>
        <taxon>Stratiformator</taxon>
    </lineage>
</organism>
<dbReference type="GO" id="GO:0004065">
    <property type="term" value="F:arylsulfatase activity"/>
    <property type="evidence" value="ECO:0007669"/>
    <property type="project" value="UniProtKB-EC"/>
</dbReference>
<protein>
    <submittedName>
        <fullName evidence="7">Arylsulfatase</fullName>
        <ecNumber evidence="7">3.1.6.1</ecNumber>
    </submittedName>
</protein>
<dbReference type="InterPro" id="IPR017850">
    <property type="entry name" value="Alkaline_phosphatase_core_sf"/>
</dbReference>
<evidence type="ECO:0000256" key="3">
    <source>
        <dbReference type="ARBA" id="ARBA00022801"/>
    </source>
</evidence>
<feature type="chain" id="PRO_5021850583" evidence="5">
    <location>
        <begin position="26"/>
        <end position="462"/>
    </location>
</feature>